<dbReference type="EMBL" id="JAPWTK010000415">
    <property type="protein sequence ID" value="KAJ8940689.1"/>
    <property type="molecule type" value="Genomic_DNA"/>
</dbReference>
<evidence type="ECO:0000259" key="1">
    <source>
        <dbReference type="PROSITE" id="PS50878"/>
    </source>
</evidence>
<dbReference type="InterPro" id="IPR000477">
    <property type="entry name" value="RT_dom"/>
</dbReference>
<dbReference type="PANTHER" id="PTHR47027">
    <property type="entry name" value="REVERSE TRANSCRIPTASE DOMAIN-CONTAINING PROTEIN"/>
    <property type="match status" value="1"/>
</dbReference>
<dbReference type="SUPFAM" id="SSF56672">
    <property type="entry name" value="DNA/RNA polymerases"/>
    <property type="match status" value="1"/>
</dbReference>
<dbReference type="InterPro" id="IPR043128">
    <property type="entry name" value="Rev_trsase/Diguanyl_cyclase"/>
</dbReference>
<dbReference type="InterPro" id="IPR043502">
    <property type="entry name" value="DNA/RNA_pol_sf"/>
</dbReference>
<dbReference type="PROSITE" id="PS50878">
    <property type="entry name" value="RT_POL"/>
    <property type="match status" value="1"/>
</dbReference>
<dbReference type="Pfam" id="PF00078">
    <property type="entry name" value="RVT_1"/>
    <property type="match status" value="1"/>
</dbReference>
<feature type="domain" description="Reverse transcriptase" evidence="1">
    <location>
        <begin position="1"/>
        <end position="129"/>
    </location>
</feature>
<dbReference type="PANTHER" id="PTHR47027:SF20">
    <property type="entry name" value="REVERSE TRANSCRIPTASE-LIKE PROTEIN WITH RNA-DIRECTED DNA POLYMERASE DOMAIN"/>
    <property type="match status" value="1"/>
</dbReference>
<dbReference type="AlphaFoldDB" id="A0AAV8XP21"/>
<gene>
    <name evidence="2" type="ORF">NQ318_017662</name>
</gene>
<organism evidence="2 3">
    <name type="scientific">Aromia moschata</name>
    <dbReference type="NCBI Taxonomy" id="1265417"/>
    <lineage>
        <taxon>Eukaryota</taxon>
        <taxon>Metazoa</taxon>
        <taxon>Ecdysozoa</taxon>
        <taxon>Arthropoda</taxon>
        <taxon>Hexapoda</taxon>
        <taxon>Insecta</taxon>
        <taxon>Pterygota</taxon>
        <taxon>Neoptera</taxon>
        <taxon>Endopterygota</taxon>
        <taxon>Coleoptera</taxon>
        <taxon>Polyphaga</taxon>
        <taxon>Cucujiformia</taxon>
        <taxon>Chrysomeloidea</taxon>
        <taxon>Cerambycidae</taxon>
        <taxon>Cerambycinae</taxon>
        <taxon>Callichromatini</taxon>
        <taxon>Aromia</taxon>
    </lineage>
</organism>
<comment type="caution">
    <text evidence="2">The sequence shown here is derived from an EMBL/GenBank/DDBJ whole genome shotgun (WGS) entry which is preliminary data.</text>
</comment>
<evidence type="ECO:0000313" key="3">
    <source>
        <dbReference type="Proteomes" id="UP001162162"/>
    </source>
</evidence>
<proteinExistence type="predicted"/>
<reference evidence="2" key="1">
    <citation type="journal article" date="2023" name="Insect Mol. Biol.">
        <title>Genome sequencing provides insights into the evolution of gene families encoding plant cell wall-degrading enzymes in longhorned beetles.</title>
        <authorList>
            <person name="Shin N.R."/>
            <person name="Okamura Y."/>
            <person name="Kirsch R."/>
            <person name="Pauchet Y."/>
        </authorList>
    </citation>
    <scope>NUCLEOTIDE SEQUENCE</scope>
    <source>
        <strain evidence="2">AMC_N1</strain>
    </source>
</reference>
<sequence length="268" mass="31233">MQSEQFLVMEGIRQGGVLSPVLFNLVMDDVIKETRGKTSKLYMGHRNLEPVWISECAFADDILVLARSDTELKKNLNIWNEKLKERKLKLNVSKTKIMTGGRPDIAVNVELNGDKVEQVSTMKYLGVHIESQGYQDQETRSMREYKHKSMVQSMEMKYLRKVLGITQKDKIRNADIRKQLQVQSVLSRIENRQLGWFGHLIRMNNDRPPVKKVWEAKRQIKRRKGRPPTTWDQGIARILESRGITRAEATTMAKNRKKWSTFVHGERQ</sequence>
<dbReference type="Proteomes" id="UP001162162">
    <property type="component" value="Unassembled WGS sequence"/>
</dbReference>
<accession>A0AAV8XP21</accession>
<dbReference type="GO" id="GO:0071897">
    <property type="term" value="P:DNA biosynthetic process"/>
    <property type="evidence" value="ECO:0007669"/>
    <property type="project" value="UniProtKB-ARBA"/>
</dbReference>
<evidence type="ECO:0000313" key="2">
    <source>
        <dbReference type="EMBL" id="KAJ8940689.1"/>
    </source>
</evidence>
<keyword evidence="3" id="KW-1185">Reference proteome</keyword>
<name>A0AAV8XP21_9CUCU</name>
<protein>
    <recommendedName>
        <fullName evidence="1">Reverse transcriptase domain-containing protein</fullName>
    </recommendedName>
</protein>
<dbReference type="Gene3D" id="3.30.70.270">
    <property type="match status" value="1"/>
</dbReference>